<dbReference type="InterPro" id="IPR031341">
    <property type="entry name" value="Methyltr_RsmF_N"/>
</dbReference>
<dbReference type="PROSITE" id="PS51686">
    <property type="entry name" value="SAM_MT_RSMB_NOP"/>
    <property type="match status" value="1"/>
</dbReference>
<dbReference type="PANTHER" id="PTHR22808">
    <property type="entry name" value="NCL1 YEAST -RELATED NOL1/NOP2/FMU SUN DOMAIN-CONTAINING"/>
    <property type="match status" value="1"/>
</dbReference>
<evidence type="ECO:0000256" key="5">
    <source>
        <dbReference type="ARBA" id="ARBA00022884"/>
    </source>
</evidence>
<evidence type="ECO:0000256" key="1">
    <source>
        <dbReference type="ARBA" id="ARBA00022490"/>
    </source>
</evidence>
<accession>A0A9Q6LM33</accession>
<dbReference type="InterPro" id="IPR023267">
    <property type="entry name" value="RCMT"/>
</dbReference>
<proteinExistence type="inferred from homology"/>
<dbReference type="GeneID" id="66740810"/>
<dbReference type="Proteomes" id="UP000422232">
    <property type="component" value="Chromosome"/>
</dbReference>
<dbReference type="RefSeq" id="WP_016211466.1">
    <property type="nucleotide sequence ID" value="NZ_CP012413.1"/>
</dbReference>
<dbReference type="EC" id="2.1.1.178" evidence="7"/>
<evidence type="ECO:0000313" key="7">
    <source>
        <dbReference type="EMBL" id="QGO05723.1"/>
    </source>
</evidence>
<sequence>MTASPTSTLSFFERYHTIIDDVDTFLNTLATPLPLCLWSNDLRINSNDFAALLDDEQIHYQRIPWTSNGFRILNQQTMGRHWSYIAGLCHIQEEVSMLPASILKPQAQEIILDLCAAPGGKTMQMAIQMQNSGTVFANDISHQRLRILSSHAQRLGLVNITSITHHANRIPSTHNIFDRILADVPCSCEGTLRKNPNVVQQLTIKKLQAQAKQQQAILRRAIQLCKPGGSILYSTCTYAPEENEAVLNAVLQEFNQDNHSYLRILPIHIPFFKTTPALTHWQGQEYHPEISNAVRIWPHHNNTGGFFIALMQKQDQMQTQARLKPPAKPTSQAVITTSKQIQPQEQQQFLQALNLRFGINSQALKQYHWRQHNQHIRLNSSAHSTEFNPIIKAGLPLIHTHGHHPKVTSAGALFLGPFAQKNKVSLTTEQRELYLKRQAICLDQDQIKQLLPGAVFVDYKNHTIGLGHYRRLQGNKKEANNTQERHQLESLLPKRWAKASALDQPE</sequence>
<evidence type="ECO:0000256" key="6">
    <source>
        <dbReference type="PROSITE-ProRule" id="PRU01023"/>
    </source>
</evidence>
<keyword evidence="5 6" id="KW-0694">RNA-binding</keyword>
<evidence type="ECO:0000256" key="4">
    <source>
        <dbReference type="ARBA" id="ARBA00022691"/>
    </source>
</evidence>
<dbReference type="GO" id="GO:0001510">
    <property type="term" value="P:RNA methylation"/>
    <property type="evidence" value="ECO:0007669"/>
    <property type="project" value="InterPro"/>
</dbReference>
<dbReference type="Pfam" id="PF01189">
    <property type="entry name" value="Methyltr_RsmB-F"/>
    <property type="match status" value="1"/>
</dbReference>
<keyword evidence="3 6" id="KW-0808">Transferase</keyword>
<dbReference type="InterPro" id="IPR001678">
    <property type="entry name" value="MeTrfase_RsmB-F_NOP2_dom"/>
</dbReference>
<organism evidence="7 8">
    <name type="scientific">Piscirickettsia salmonis</name>
    <dbReference type="NCBI Taxonomy" id="1238"/>
    <lineage>
        <taxon>Bacteria</taxon>
        <taxon>Pseudomonadati</taxon>
        <taxon>Pseudomonadota</taxon>
        <taxon>Gammaproteobacteria</taxon>
        <taxon>Thiotrichales</taxon>
        <taxon>Piscirickettsiaceae</taxon>
        <taxon>Piscirickettsia</taxon>
    </lineage>
</organism>
<protein>
    <submittedName>
        <fullName evidence="7">Ribosomal RNA small subunit methyltransferase F</fullName>
        <ecNumber evidence="7">2.1.1.178</ecNumber>
    </submittedName>
</protein>
<feature type="active site" description="Nucleophile" evidence="6">
    <location>
        <position position="236"/>
    </location>
</feature>
<gene>
    <name evidence="7" type="primary">rsmF</name>
    <name evidence="7" type="ORF">Psal009_01618</name>
</gene>
<evidence type="ECO:0000256" key="3">
    <source>
        <dbReference type="ARBA" id="ARBA00022679"/>
    </source>
</evidence>
<dbReference type="Gene3D" id="3.40.50.150">
    <property type="entry name" value="Vaccinia Virus protein VP39"/>
    <property type="match status" value="1"/>
</dbReference>
<comment type="similarity">
    <text evidence="6">Belongs to the class I-like SAM-binding methyltransferase superfamily. RsmB/NOP family.</text>
</comment>
<dbReference type="CDD" id="cd02440">
    <property type="entry name" value="AdoMet_MTases"/>
    <property type="match status" value="1"/>
</dbReference>
<keyword evidence="1" id="KW-0963">Cytoplasm</keyword>
<reference evidence="7 8" key="1">
    <citation type="submission" date="2019-04" db="EMBL/GenBank/DDBJ databases">
        <title>Complete genome sequencing of Piscirickettsia salmonis strain Psal-009.</title>
        <authorList>
            <person name="Schober I."/>
            <person name="Bunk B."/>
            <person name="Sproer C."/>
            <person name="Carril G.P."/>
            <person name="Riedel T."/>
            <person name="Flores-Herrera P.A."/>
            <person name="Nourdin-Galindo G."/>
            <person name="Marshall S.H."/>
            <person name="Overmann J."/>
        </authorList>
    </citation>
    <scope>NUCLEOTIDE SEQUENCE [LARGE SCALE GENOMIC DNA]</scope>
    <source>
        <strain evidence="7 8">Psal-009</strain>
    </source>
</reference>
<keyword evidence="2 6" id="KW-0489">Methyltransferase</keyword>
<dbReference type="AlphaFoldDB" id="A0A9Q6LM33"/>
<dbReference type="PRINTS" id="PR02008">
    <property type="entry name" value="RCMTFAMILY"/>
</dbReference>
<dbReference type="GO" id="GO:0008173">
    <property type="term" value="F:RNA methyltransferase activity"/>
    <property type="evidence" value="ECO:0007669"/>
    <property type="project" value="InterPro"/>
</dbReference>
<keyword evidence="8" id="KW-1185">Reference proteome</keyword>
<dbReference type="SUPFAM" id="SSF53335">
    <property type="entry name" value="S-adenosyl-L-methionine-dependent methyltransferases"/>
    <property type="match status" value="1"/>
</dbReference>
<feature type="binding site" evidence="6">
    <location>
        <position position="139"/>
    </location>
    <ligand>
        <name>S-adenosyl-L-methionine</name>
        <dbReference type="ChEBI" id="CHEBI:59789"/>
    </ligand>
</feature>
<evidence type="ECO:0000256" key="2">
    <source>
        <dbReference type="ARBA" id="ARBA00022603"/>
    </source>
</evidence>
<dbReference type="EMBL" id="CP038908">
    <property type="protein sequence ID" value="QGO05723.1"/>
    <property type="molecule type" value="Genomic_DNA"/>
</dbReference>
<evidence type="ECO:0000313" key="8">
    <source>
        <dbReference type="Proteomes" id="UP000422232"/>
    </source>
</evidence>
<name>A0A9Q6LM33_PISSA</name>
<dbReference type="GO" id="GO:0003723">
    <property type="term" value="F:RNA binding"/>
    <property type="evidence" value="ECO:0007669"/>
    <property type="project" value="UniProtKB-UniRule"/>
</dbReference>
<dbReference type="Gene3D" id="3.10.450.720">
    <property type="match status" value="1"/>
</dbReference>
<dbReference type="PANTHER" id="PTHR22808:SF1">
    <property type="entry name" value="RNA CYTOSINE-C(5)-METHYLTRANSFERASE NSUN2-RELATED"/>
    <property type="match status" value="1"/>
</dbReference>
<comment type="caution">
    <text evidence="6">Lacks conserved residue(s) required for the propagation of feature annotation.</text>
</comment>
<feature type="binding site" evidence="6">
    <location>
        <begin position="115"/>
        <end position="121"/>
    </location>
    <ligand>
        <name>S-adenosyl-L-methionine</name>
        <dbReference type="ChEBI" id="CHEBI:59789"/>
    </ligand>
</feature>
<dbReference type="Pfam" id="PF17125">
    <property type="entry name" value="Methyltr_RsmF_N"/>
    <property type="match status" value="1"/>
</dbReference>
<keyword evidence="4 6" id="KW-0949">S-adenosyl-L-methionine</keyword>
<dbReference type="InterPro" id="IPR049560">
    <property type="entry name" value="MeTrfase_RsmB-F_NOP2_cat"/>
</dbReference>
<dbReference type="InterPro" id="IPR029063">
    <property type="entry name" value="SAM-dependent_MTases_sf"/>
</dbReference>
<feature type="binding site" evidence="6">
    <location>
        <position position="183"/>
    </location>
    <ligand>
        <name>S-adenosyl-L-methionine</name>
        <dbReference type="ChEBI" id="CHEBI:59789"/>
    </ligand>
</feature>